<name>A0A918G7E7_9ACTN</name>
<dbReference type="PROSITE" id="PS50043">
    <property type="entry name" value="HTH_LUXR_2"/>
    <property type="match status" value="1"/>
</dbReference>
<dbReference type="EMBL" id="BMTL01000042">
    <property type="protein sequence ID" value="GGS23296.1"/>
    <property type="molecule type" value="Genomic_DNA"/>
</dbReference>
<feature type="domain" description="HTH luxR-type" evidence="4">
    <location>
        <begin position="32"/>
        <end position="97"/>
    </location>
</feature>
<evidence type="ECO:0000256" key="3">
    <source>
        <dbReference type="ARBA" id="ARBA00023163"/>
    </source>
</evidence>
<keyword evidence="1" id="KW-0805">Transcription regulation</keyword>
<keyword evidence="2" id="KW-0238">DNA-binding</keyword>
<organism evidence="5 6">
    <name type="scientific">Streptomyces humidus</name>
    <dbReference type="NCBI Taxonomy" id="52259"/>
    <lineage>
        <taxon>Bacteria</taxon>
        <taxon>Bacillati</taxon>
        <taxon>Actinomycetota</taxon>
        <taxon>Actinomycetes</taxon>
        <taxon>Kitasatosporales</taxon>
        <taxon>Streptomycetaceae</taxon>
        <taxon>Streptomyces</taxon>
    </lineage>
</organism>
<reference evidence="5" key="2">
    <citation type="submission" date="2020-09" db="EMBL/GenBank/DDBJ databases">
        <authorList>
            <person name="Sun Q."/>
            <person name="Ohkuma M."/>
        </authorList>
    </citation>
    <scope>NUCLEOTIDE SEQUENCE</scope>
    <source>
        <strain evidence="5">JCM 4386</strain>
    </source>
</reference>
<evidence type="ECO:0000313" key="6">
    <source>
        <dbReference type="Proteomes" id="UP000606194"/>
    </source>
</evidence>
<dbReference type="PANTHER" id="PTHR44688">
    <property type="entry name" value="DNA-BINDING TRANSCRIPTIONAL ACTIVATOR DEVR_DOSR"/>
    <property type="match status" value="1"/>
</dbReference>
<dbReference type="PANTHER" id="PTHR44688:SF16">
    <property type="entry name" value="DNA-BINDING TRANSCRIPTIONAL ACTIVATOR DEVR_DOSR"/>
    <property type="match status" value="1"/>
</dbReference>
<proteinExistence type="predicted"/>
<dbReference type="Gene3D" id="1.10.10.10">
    <property type="entry name" value="Winged helix-like DNA-binding domain superfamily/Winged helix DNA-binding domain"/>
    <property type="match status" value="1"/>
</dbReference>
<evidence type="ECO:0000256" key="2">
    <source>
        <dbReference type="ARBA" id="ARBA00023125"/>
    </source>
</evidence>
<evidence type="ECO:0000256" key="1">
    <source>
        <dbReference type="ARBA" id="ARBA00023015"/>
    </source>
</evidence>
<reference evidence="5" key="1">
    <citation type="journal article" date="2014" name="Int. J. Syst. Evol. Microbiol.">
        <title>Complete genome sequence of Corynebacterium casei LMG S-19264T (=DSM 44701T), isolated from a smear-ripened cheese.</title>
        <authorList>
            <consortium name="US DOE Joint Genome Institute (JGI-PGF)"/>
            <person name="Walter F."/>
            <person name="Albersmeier A."/>
            <person name="Kalinowski J."/>
            <person name="Ruckert C."/>
        </authorList>
    </citation>
    <scope>NUCLEOTIDE SEQUENCE</scope>
    <source>
        <strain evidence="5">JCM 4386</strain>
    </source>
</reference>
<dbReference type="Pfam" id="PF00196">
    <property type="entry name" value="GerE"/>
    <property type="match status" value="1"/>
</dbReference>
<evidence type="ECO:0000259" key="4">
    <source>
        <dbReference type="PROSITE" id="PS50043"/>
    </source>
</evidence>
<dbReference type="Proteomes" id="UP000606194">
    <property type="component" value="Unassembled WGS sequence"/>
</dbReference>
<keyword evidence="6" id="KW-1185">Reference proteome</keyword>
<accession>A0A918G7E7</accession>
<dbReference type="PROSITE" id="PS00622">
    <property type="entry name" value="HTH_LUXR_1"/>
    <property type="match status" value="1"/>
</dbReference>
<dbReference type="AlphaFoldDB" id="A0A918G7E7"/>
<sequence>MLPATVLVPHGRWPLELRLTHQGTVIIAACRPVPHPAGLSLRELEVLAELSAGRTNHEIAARLFVSSRTVATHIEHILAKLDVPNRAAAASHAGAWGLEPSG</sequence>
<dbReference type="SMART" id="SM00421">
    <property type="entry name" value="HTH_LUXR"/>
    <property type="match status" value="1"/>
</dbReference>
<dbReference type="GO" id="GO:0006355">
    <property type="term" value="P:regulation of DNA-templated transcription"/>
    <property type="evidence" value="ECO:0007669"/>
    <property type="project" value="InterPro"/>
</dbReference>
<comment type="caution">
    <text evidence="5">The sequence shown here is derived from an EMBL/GenBank/DDBJ whole genome shotgun (WGS) entry which is preliminary data.</text>
</comment>
<dbReference type="InterPro" id="IPR016032">
    <property type="entry name" value="Sig_transdc_resp-reg_C-effctor"/>
</dbReference>
<protein>
    <recommendedName>
        <fullName evidence="4">HTH luxR-type domain-containing protein</fullName>
    </recommendedName>
</protein>
<dbReference type="InterPro" id="IPR000792">
    <property type="entry name" value="Tscrpt_reg_LuxR_C"/>
</dbReference>
<dbReference type="InterPro" id="IPR036388">
    <property type="entry name" value="WH-like_DNA-bd_sf"/>
</dbReference>
<dbReference type="SUPFAM" id="SSF46894">
    <property type="entry name" value="C-terminal effector domain of the bipartite response regulators"/>
    <property type="match status" value="1"/>
</dbReference>
<evidence type="ECO:0000313" key="5">
    <source>
        <dbReference type="EMBL" id="GGS23296.1"/>
    </source>
</evidence>
<dbReference type="GO" id="GO:0003677">
    <property type="term" value="F:DNA binding"/>
    <property type="evidence" value="ECO:0007669"/>
    <property type="project" value="UniProtKB-KW"/>
</dbReference>
<keyword evidence="3" id="KW-0804">Transcription</keyword>
<dbReference type="CDD" id="cd06170">
    <property type="entry name" value="LuxR_C_like"/>
    <property type="match status" value="1"/>
</dbReference>
<gene>
    <name evidence="5" type="ORF">GCM10010269_72720</name>
</gene>
<dbReference type="PRINTS" id="PR00038">
    <property type="entry name" value="HTHLUXR"/>
</dbReference>